<evidence type="ECO:0000256" key="5">
    <source>
        <dbReference type="ARBA" id="ARBA00022801"/>
    </source>
</evidence>
<evidence type="ECO:0000256" key="1">
    <source>
        <dbReference type="ARBA" id="ARBA00001936"/>
    </source>
</evidence>
<dbReference type="PANTHER" id="PTHR12992:SF11">
    <property type="entry name" value="MITOCHONDRIAL COENZYME A DIPHOSPHATASE NUDT8"/>
    <property type="match status" value="1"/>
</dbReference>
<dbReference type="PROSITE" id="PS51462">
    <property type="entry name" value="NUDIX"/>
    <property type="match status" value="1"/>
</dbReference>
<evidence type="ECO:0000313" key="12">
    <source>
        <dbReference type="Proteomes" id="UP000254569"/>
    </source>
</evidence>
<dbReference type="AlphaFoldDB" id="A0A379LVW2"/>
<evidence type="ECO:0000256" key="4">
    <source>
        <dbReference type="ARBA" id="ARBA00022723"/>
    </source>
</evidence>
<keyword evidence="12" id="KW-1185">Reference proteome</keyword>
<evidence type="ECO:0000256" key="7">
    <source>
        <dbReference type="ARBA" id="ARBA00023211"/>
    </source>
</evidence>
<comment type="similarity">
    <text evidence="3 8">Belongs to the Nudix hydrolase family.</text>
</comment>
<dbReference type="InterPro" id="IPR015797">
    <property type="entry name" value="NUDIX_hydrolase-like_dom_sf"/>
</dbReference>
<dbReference type="Gene3D" id="3.90.79.10">
    <property type="entry name" value="Nucleoside Triphosphate Pyrophosphohydrolase"/>
    <property type="match status" value="1"/>
</dbReference>
<dbReference type="CDD" id="cd03426">
    <property type="entry name" value="NUDIX_CoAse_Nudt7"/>
    <property type="match status" value="1"/>
</dbReference>
<gene>
    <name evidence="11" type="ORF">NCTC13296_01034</name>
</gene>
<accession>A0A379LVW2</accession>
<dbReference type="SUPFAM" id="SSF55811">
    <property type="entry name" value="Nudix"/>
    <property type="match status" value="1"/>
</dbReference>
<reference evidence="11 12" key="1">
    <citation type="submission" date="2018-06" db="EMBL/GenBank/DDBJ databases">
        <authorList>
            <consortium name="Pathogen Informatics"/>
            <person name="Doyle S."/>
        </authorList>
    </citation>
    <scope>NUCLEOTIDE SEQUENCE [LARGE SCALE GENOMIC DNA]</scope>
    <source>
        <strain evidence="11 12">NCTC13296</strain>
    </source>
</reference>
<evidence type="ECO:0000259" key="10">
    <source>
        <dbReference type="PROSITE" id="PS51462"/>
    </source>
</evidence>
<evidence type="ECO:0000256" key="6">
    <source>
        <dbReference type="ARBA" id="ARBA00022842"/>
    </source>
</evidence>
<proteinExistence type="inferred from homology"/>
<sequence>MTAGADPCPENSHEADNPGHTETIDIQNIPRPEGNTPDSNYDVRLPAGTDETNYCRSMPAAHPLDRDNVRDALDAFDSRRLPLDGRRHAAVVVAVLDDGNGNPVMPLTRRPTRLRAHPGQFALPGGRLDEGEEPEQAALRELHEELGLDLGSDAVLGRLDDYVTRSGYVMSPFVVWARTAVTDLKPSPDEVDVLFAVTADELDVDPRFVGIPESDKPVIQWPFRGHLVHAPTAAVVYQFREVVLRRRATRIDDLEQPVFAWR</sequence>
<dbReference type="InterPro" id="IPR020084">
    <property type="entry name" value="NUDIX_hydrolase_CS"/>
</dbReference>
<evidence type="ECO:0000256" key="2">
    <source>
        <dbReference type="ARBA" id="ARBA00001946"/>
    </source>
</evidence>
<keyword evidence="7" id="KW-0464">Manganese</keyword>
<organism evidence="11 12">
    <name type="scientific">Rhodococcus gordoniae</name>
    <dbReference type="NCBI Taxonomy" id="223392"/>
    <lineage>
        <taxon>Bacteria</taxon>
        <taxon>Bacillati</taxon>
        <taxon>Actinomycetota</taxon>
        <taxon>Actinomycetes</taxon>
        <taxon>Mycobacteriales</taxon>
        <taxon>Nocardiaceae</taxon>
        <taxon>Rhodococcus</taxon>
    </lineage>
</organism>
<evidence type="ECO:0000313" key="11">
    <source>
        <dbReference type="EMBL" id="SUE14201.1"/>
    </source>
</evidence>
<dbReference type="InterPro" id="IPR045121">
    <property type="entry name" value="CoAse"/>
</dbReference>
<feature type="compositionally biased region" description="Basic and acidic residues" evidence="9">
    <location>
        <begin position="11"/>
        <end position="23"/>
    </location>
</feature>
<evidence type="ECO:0000256" key="3">
    <source>
        <dbReference type="ARBA" id="ARBA00005582"/>
    </source>
</evidence>
<feature type="region of interest" description="Disordered" evidence="9">
    <location>
        <begin position="1"/>
        <end position="50"/>
    </location>
</feature>
<name>A0A379LVW2_9NOCA</name>
<dbReference type="InterPro" id="IPR020476">
    <property type="entry name" value="Nudix_hydrolase"/>
</dbReference>
<feature type="domain" description="Nudix hydrolase" evidence="10">
    <location>
        <begin position="86"/>
        <end position="224"/>
    </location>
</feature>
<comment type="cofactor">
    <cofactor evidence="2">
        <name>Mg(2+)</name>
        <dbReference type="ChEBI" id="CHEBI:18420"/>
    </cofactor>
</comment>
<evidence type="ECO:0000256" key="9">
    <source>
        <dbReference type="SAM" id="MobiDB-lite"/>
    </source>
</evidence>
<dbReference type="GO" id="GO:0046872">
    <property type="term" value="F:metal ion binding"/>
    <property type="evidence" value="ECO:0007669"/>
    <property type="project" value="UniProtKB-KW"/>
</dbReference>
<keyword evidence="5 8" id="KW-0378">Hydrolase</keyword>
<protein>
    <submittedName>
        <fullName evidence="11">NUDIX hydrolase</fullName>
    </submittedName>
</protein>
<dbReference type="EMBL" id="UGVI01000001">
    <property type="protein sequence ID" value="SUE14201.1"/>
    <property type="molecule type" value="Genomic_DNA"/>
</dbReference>
<keyword evidence="6" id="KW-0460">Magnesium</keyword>
<dbReference type="Pfam" id="PF00293">
    <property type="entry name" value="NUDIX"/>
    <property type="match status" value="1"/>
</dbReference>
<dbReference type="GO" id="GO:0010945">
    <property type="term" value="F:coenzyme A diphosphatase activity"/>
    <property type="evidence" value="ECO:0007669"/>
    <property type="project" value="InterPro"/>
</dbReference>
<dbReference type="PROSITE" id="PS00893">
    <property type="entry name" value="NUDIX_BOX"/>
    <property type="match status" value="1"/>
</dbReference>
<dbReference type="PRINTS" id="PR00502">
    <property type="entry name" value="NUDIXFAMILY"/>
</dbReference>
<comment type="cofactor">
    <cofactor evidence="1">
        <name>Mn(2+)</name>
        <dbReference type="ChEBI" id="CHEBI:29035"/>
    </cofactor>
</comment>
<evidence type="ECO:0000256" key="8">
    <source>
        <dbReference type="RuleBase" id="RU003476"/>
    </source>
</evidence>
<dbReference type="InterPro" id="IPR000086">
    <property type="entry name" value="NUDIX_hydrolase_dom"/>
</dbReference>
<dbReference type="Proteomes" id="UP000254569">
    <property type="component" value="Unassembled WGS sequence"/>
</dbReference>
<keyword evidence="4" id="KW-0479">Metal-binding</keyword>
<dbReference type="PANTHER" id="PTHR12992">
    <property type="entry name" value="NUDIX HYDROLASE"/>
    <property type="match status" value="1"/>
</dbReference>